<evidence type="ECO:0000313" key="2">
    <source>
        <dbReference type="WBParaSite" id="PS1159_v2.g23485.t1"/>
    </source>
</evidence>
<protein>
    <submittedName>
        <fullName evidence="2">P2X purinoreceptor 7 intracellular domain-containing protein</fullName>
    </submittedName>
</protein>
<dbReference type="Proteomes" id="UP000887580">
    <property type="component" value="Unplaced"/>
</dbReference>
<reference evidence="2" key="1">
    <citation type="submission" date="2022-11" db="UniProtKB">
        <authorList>
            <consortium name="WormBaseParasite"/>
        </authorList>
    </citation>
    <scope>IDENTIFICATION</scope>
</reference>
<sequence length="191" mass="22507">MTNPYKAYAYFPDELPARPVSLKNNNFCELIGVDFHENRIVDSYCRCENCPVDVSIKQAVCCRDVVASETLWSKNWQNYISNCEKCFIYDSKIVDIVTNVFEIDNFIIHDQLRLQDIAKLQREPYINEYNRAEEDEKYRFACYRKITQLVHKTTGFKKRVQLPACVVAFIRKTYPSPSNEYTGFEDFSDEE</sequence>
<name>A0AC35G3H9_9BILA</name>
<organism evidence="1 2">
    <name type="scientific">Panagrolaimus sp. PS1159</name>
    <dbReference type="NCBI Taxonomy" id="55785"/>
    <lineage>
        <taxon>Eukaryota</taxon>
        <taxon>Metazoa</taxon>
        <taxon>Ecdysozoa</taxon>
        <taxon>Nematoda</taxon>
        <taxon>Chromadorea</taxon>
        <taxon>Rhabditida</taxon>
        <taxon>Tylenchina</taxon>
        <taxon>Panagrolaimomorpha</taxon>
        <taxon>Panagrolaimoidea</taxon>
        <taxon>Panagrolaimidae</taxon>
        <taxon>Panagrolaimus</taxon>
    </lineage>
</organism>
<evidence type="ECO:0000313" key="1">
    <source>
        <dbReference type="Proteomes" id="UP000887580"/>
    </source>
</evidence>
<dbReference type="WBParaSite" id="PS1159_v2.g23485.t1">
    <property type="protein sequence ID" value="PS1159_v2.g23485.t1"/>
    <property type="gene ID" value="PS1159_v2.g23485"/>
</dbReference>
<accession>A0AC35G3H9</accession>
<proteinExistence type="predicted"/>